<dbReference type="InterPro" id="IPR029056">
    <property type="entry name" value="Ribokinase-like"/>
</dbReference>
<protein>
    <recommendedName>
        <fullName evidence="5">Phosphomethylpyrimidine kinase</fullName>
    </recommendedName>
</protein>
<accession>A0A0D0ANW9</accession>
<dbReference type="InterPro" id="IPR016084">
    <property type="entry name" value="Haem_Oase-like_multi-hlx"/>
</dbReference>
<feature type="domain" description="Pyridoxamine kinase/Phosphomethylpyrimidine kinase" evidence="2">
    <location>
        <begin position="17"/>
        <end position="319"/>
    </location>
</feature>
<dbReference type="OrthoDB" id="10028886at2759"/>
<sequence>MASSTLQPPVLTIAGSDSSGGAGIQADLKTFAAHGCYGTSAITALTAQNTTGVQDVFPSSPEFLEKQIISILSDIDIKAIKTGMLFDADNTRATISALKTHYSSELPPLVIDPVCVSTSGHTLLDPDAIAVLCEKFFPLATLVTPNKAEAELLLSRGDRKFSSSGKIETLEDMLSAAKQLSSFGSRAVLLKGGHLTAFPEDVHRVAASHPEIIVAGDGAASDEENMEILRVTASSRELVVDVLYQGSSSAEGSKTTMLCRPRIDSTNIHGTGCTLSAAIASELALGSDIFEAVRLAARYTHLGIETADPTIGHGHGPLNHFHSMEQVVVPRITPTNPYPLTTLLIRRSAKVWKAYVEHDFVKLLGKGVLPKENFVHFIKIIYILGTTLEHTRKSTITRSLLTPSSHPSLLATHPFPTSFSSSLLAAKSSSFSSISSATETILNIIKELDTHKTFCATWGVSEQELVHETREETATAAYGGYLVDAGLRGDTTMLLMALLSCLLGYGEVGLWLKKNVKKGSKNDNDDGSRKGKGEEKDGWVVWEGNPYLHWMEDYSGESYQQAVRLGLETIEACAAADPASANRFEEWFKVWERCTEFEKGFWDMAMNVKVK</sequence>
<dbReference type="Pfam" id="PF03070">
    <property type="entry name" value="TENA_THI-4"/>
    <property type="match status" value="1"/>
</dbReference>
<dbReference type="GO" id="GO:0008902">
    <property type="term" value="F:hydroxymethylpyrimidine kinase activity"/>
    <property type="evidence" value="ECO:0007669"/>
    <property type="project" value="TreeGrafter"/>
</dbReference>
<dbReference type="SUPFAM" id="SSF48613">
    <property type="entry name" value="Heme oxygenase-like"/>
    <property type="match status" value="2"/>
</dbReference>
<name>A0A0D0ANW9_9AGAR</name>
<dbReference type="AlphaFoldDB" id="A0A0D0ANW9"/>
<dbReference type="Gene3D" id="3.40.1190.20">
    <property type="match status" value="1"/>
</dbReference>
<proteinExistence type="predicted"/>
<dbReference type="Pfam" id="PF08543">
    <property type="entry name" value="Phos_pyr_kin"/>
    <property type="match status" value="1"/>
</dbReference>
<dbReference type="InterPro" id="IPR004399">
    <property type="entry name" value="HMP/HMP-P_kinase_dom"/>
</dbReference>
<reference evidence="3 4" key="1">
    <citation type="submission" date="2014-04" db="EMBL/GenBank/DDBJ databases">
        <title>Evolutionary Origins and Diversification of the Mycorrhizal Mutualists.</title>
        <authorList>
            <consortium name="DOE Joint Genome Institute"/>
            <consortium name="Mycorrhizal Genomics Consortium"/>
            <person name="Kohler A."/>
            <person name="Kuo A."/>
            <person name="Nagy L.G."/>
            <person name="Floudas D."/>
            <person name="Copeland A."/>
            <person name="Barry K.W."/>
            <person name="Cichocki N."/>
            <person name="Veneault-Fourrey C."/>
            <person name="LaButti K."/>
            <person name="Lindquist E.A."/>
            <person name="Lipzen A."/>
            <person name="Lundell T."/>
            <person name="Morin E."/>
            <person name="Murat C."/>
            <person name="Riley R."/>
            <person name="Ohm R."/>
            <person name="Sun H."/>
            <person name="Tunlid A."/>
            <person name="Henrissat B."/>
            <person name="Grigoriev I.V."/>
            <person name="Hibbett D.S."/>
            <person name="Martin F."/>
        </authorList>
    </citation>
    <scope>NUCLEOTIDE SEQUENCE [LARGE SCALE GENOMIC DNA]</scope>
    <source>
        <strain evidence="3 4">FD-317 M1</strain>
    </source>
</reference>
<gene>
    <name evidence="3" type="ORF">GYMLUDRAFT_251621</name>
</gene>
<dbReference type="Gene3D" id="1.20.910.10">
    <property type="entry name" value="Heme oxygenase-like"/>
    <property type="match status" value="2"/>
</dbReference>
<feature type="domain" description="Thiaminase-2/PQQC" evidence="1">
    <location>
        <begin position="420"/>
        <end position="607"/>
    </location>
</feature>
<dbReference type="HOGENOM" id="CLU_020520_2_1_1"/>
<organism evidence="3 4">
    <name type="scientific">Collybiopsis luxurians FD-317 M1</name>
    <dbReference type="NCBI Taxonomy" id="944289"/>
    <lineage>
        <taxon>Eukaryota</taxon>
        <taxon>Fungi</taxon>
        <taxon>Dikarya</taxon>
        <taxon>Basidiomycota</taxon>
        <taxon>Agaricomycotina</taxon>
        <taxon>Agaricomycetes</taxon>
        <taxon>Agaricomycetidae</taxon>
        <taxon>Agaricales</taxon>
        <taxon>Marasmiineae</taxon>
        <taxon>Omphalotaceae</taxon>
        <taxon>Collybiopsis</taxon>
        <taxon>Collybiopsis luxurians</taxon>
    </lineage>
</organism>
<dbReference type="CDD" id="cd01169">
    <property type="entry name" value="HMPP_kinase"/>
    <property type="match status" value="1"/>
</dbReference>
<dbReference type="InterPro" id="IPR004305">
    <property type="entry name" value="Thiaminase-2/PQQC"/>
</dbReference>
<dbReference type="GO" id="GO:0008972">
    <property type="term" value="F:phosphomethylpyrimidine kinase activity"/>
    <property type="evidence" value="ECO:0007669"/>
    <property type="project" value="InterPro"/>
</dbReference>
<dbReference type="Proteomes" id="UP000053593">
    <property type="component" value="Unassembled WGS sequence"/>
</dbReference>
<evidence type="ECO:0000259" key="2">
    <source>
        <dbReference type="Pfam" id="PF08543"/>
    </source>
</evidence>
<dbReference type="NCBIfam" id="TIGR00097">
    <property type="entry name" value="HMP-P_kinase"/>
    <property type="match status" value="1"/>
</dbReference>
<dbReference type="PANTHER" id="PTHR20858">
    <property type="entry name" value="PHOSPHOMETHYLPYRIMIDINE KINASE"/>
    <property type="match status" value="1"/>
</dbReference>
<keyword evidence="4" id="KW-1185">Reference proteome</keyword>
<dbReference type="PANTHER" id="PTHR20858:SF17">
    <property type="entry name" value="HYDROXYMETHYLPYRIMIDINE_PHOSPHOMETHYLPYRIMIDINE KINASE THI20-RELATED"/>
    <property type="match status" value="1"/>
</dbReference>
<dbReference type="GO" id="GO:0005829">
    <property type="term" value="C:cytosol"/>
    <property type="evidence" value="ECO:0007669"/>
    <property type="project" value="TreeGrafter"/>
</dbReference>
<dbReference type="EMBL" id="KN834851">
    <property type="protein sequence ID" value="KIK51945.1"/>
    <property type="molecule type" value="Genomic_DNA"/>
</dbReference>
<dbReference type="InterPro" id="IPR013749">
    <property type="entry name" value="PM/HMP-P_kinase-1"/>
</dbReference>
<dbReference type="SUPFAM" id="SSF53613">
    <property type="entry name" value="Ribokinase-like"/>
    <property type="match status" value="1"/>
</dbReference>
<evidence type="ECO:0000259" key="1">
    <source>
        <dbReference type="Pfam" id="PF03070"/>
    </source>
</evidence>
<evidence type="ECO:0000313" key="4">
    <source>
        <dbReference type="Proteomes" id="UP000053593"/>
    </source>
</evidence>
<evidence type="ECO:0008006" key="5">
    <source>
        <dbReference type="Google" id="ProtNLM"/>
    </source>
</evidence>
<evidence type="ECO:0000313" key="3">
    <source>
        <dbReference type="EMBL" id="KIK51945.1"/>
    </source>
</evidence>
<dbReference type="GO" id="GO:0009228">
    <property type="term" value="P:thiamine biosynthetic process"/>
    <property type="evidence" value="ECO:0007669"/>
    <property type="project" value="InterPro"/>
</dbReference>